<name>I3E7X6_BACMM</name>
<gene>
    <name evidence="1" type="ORF">BMMGA3_04900</name>
</gene>
<dbReference type="HOGENOM" id="CLU_1665924_0_0_9"/>
<dbReference type="AlphaFoldDB" id="I3E7X6"/>
<dbReference type="RefSeq" id="WP_004433719.1">
    <property type="nucleotide sequence ID" value="NZ_ADWW01000002.1"/>
</dbReference>
<evidence type="ECO:0000313" key="2">
    <source>
        <dbReference type="Proteomes" id="UP000027602"/>
    </source>
</evidence>
<keyword evidence="2" id="KW-1185">Reference proteome</keyword>
<dbReference type="STRING" id="796606.BMMGA3_04900"/>
<proteinExistence type="predicted"/>
<reference evidence="1 2" key="1">
    <citation type="journal article" date="2015" name="BMC Genomics">
        <title>Transcriptome analysis of thermophilic methylotrophic Bacillus methanolicus MGA3 using RNA-sequencing provides detailed insights into its previously uncharted transcriptional landscape.</title>
        <authorList>
            <person name="Irla M."/>
            <person name="Neshat A."/>
            <person name="Brautaset T."/>
            <person name="Ruckert C."/>
            <person name="Kalinowski J."/>
            <person name="Wendisch V.F."/>
        </authorList>
    </citation>
    <scope>NUCLEOTIDE SEQUENCE [LARGE SCALE GENOMIC DNA]</scope>
    <source>
        <strain evidence="2">MGA3 / ATCC 53907</strain>
    </source>
</reference>
<dbReference type="KEGG" id="bmet:BMMGA3_04900"/>
<dbReference type="eggNOG" id="ENOG5030ERW">
    <property type="taxonomic scope" value="Bacteria"/>
</dbReference>
<evidence type="ECO:0000313" key="1">
    <source>
        <dbReference type="EMBL" id="AIE59412.1"/>
    </source>
</evidence>
<organism evidence="1 2">
    <name type="scientific">Bacillus methanolicus (strain MGA3 / ATCC 53907)</name>
    <dbReference type="NCBI Taxonomy" id="796606"/>
    <lineage>
        <taxon>Bacteria</taxon>
        <taxon>Bacillati</taxon>
        <taxon>Bacillota</taxon>
        <taxon>Bacilli</taxon>
        <taxon>Bacillales</taxon>
        <taxon>Bacillaceae</taxon>
        <taxon>Bacillus</taxon>
    </lineage>
</organism>
<dbReference type="Proteomes" id="UP000027602">
    <property type="component" value="Chromosome"/>
</dbReference>
<accession>I3E7X6</accession>
<dbReference type="EMBL" id="CP007739">
    <property type="protein sequence ID" value="AIE59412.1"/>
    <property type="molecule type" value="Genomic_DNA"/>
</dbReference>
<protein>
    <submittedName>
        <fullName evidence="1">Uncharacterized protein</fullName>
    </submittedName>
</protein>
<sequence>MSEKNDKNFIPKLELEKFTFSPPGPMGWSFSEYEKILDDPEAIQDKQTTGLDNLKEISNVQIIEFPTTSNLSQSYNIKENKITSVEHDEKSLNLIKEEEGLELTKEVADHEESSEEFLDENLNDEESAIEEIPLPRVKIIIEERSKTTPFLTHVINKN</sequence>
<dbReference type="OrthoDB" id="2990278at2"/>